<dbReference type="GO" id="GO:0005975">
    <property type="term" value="P:carbohydrate metabolic process"/>
    <property type="evidence" value="ECO:0007669"/>
    <property type="project" value="InterPro"/>
</dbReference>
<dbReference type="Gene3D" id="3.40.120.10">
    <property type="entry name" value="Alpha-D-Glucose-1,6-Bisphosphate, subunit A, domain 3"/>
    <property type="match status" value="1"/>
</dbReference>
<reference evidence="5 6" key="1">
    <citation type="submission" date="2018-06" db="EMBL/GenBank/DDBJ databases">
        <authorList>
            <consortium name="Pathogen Informatics"/>
            <person name="Doyle S."/>
        </authorList>
    </citation>
    <scope>NUCLEOTIDE SEQUENCE [LARGE SCALE GENOMIC DNA]</scope>
    <source>
        <strain evidence="5 6">NCTC12862</strain>
    </source>
</reference>
<dbReference type="InterPro" id="IPR005845">
    <property type="entry name" value="A-D-PHexomutase_a/b/a-II"/>
</dbReference>
<keyword evidence="3 5" id="KW-0413">Isomerase</keyword>
<dbReference type="GO" id="GO:0004614">
    <property type="term" value="F:phosphoglucomutase activity"/>
    <property type="evidence" value="ECO:0007669"/>
    <property type="project" value="UniProtKB-EC"/>
</dbReference>
<dbReference type="Proteomes" id="UP000254950">
    <property type="component" value="Unassembled WGS sequence"/>
</dbReference>
<dbReference type="GO" id="GO:0046872">
    <property type="term" value="F:metal ion binding"/>
    <property type="evidence" value="ECO:0007669"/>
    <property type="project" value="UniProtKB-KW"/>
</dbReference>
<protein>
    <submittedName>
        <fullName evidence="5">Phosphoglucomutase</fullName>
        <ecNumber evidence="5">5.4.2.2</ecNumber>
    </submittedName>
</protein>
<name>A0A380ZFY9_BARDO</name>
<dbReference type="Pfam" id="PF02879">
    <property type="entry name" value="PGM_PMM_II"/>
    <property type="match status" value="1"/>
</dbReference>
<sequence>MHAVTRPYAHEIFEKCLGFSPATVMNGIPLLDFGGGHPDPNLVYAKGLYDLLMSDHAPDLGAASDGDRDRNLIIGRKHYIAPSDSLAIMAANALLDKGYRERVF</sequence>
<evidence type="ECO:0000259" key="4">
    <source>
        <dbReference type="Pfam" id="PF02879"/>
    </source>
</evidence>
<dbReference type="PANTHER" id="PTHR22573:SF2">
    <property type="entry name" value="PHOSPHOGLUCOMUTASE"/>
    <property type="match status" value="1"/>
</dbReference>
<evidence type="ECO:0000313" key="5">
    <source>
        <dbReference type="EMBL" id="SUV45460.1"/>
    </source>
</evidence>
<keyword evidence="1" id="KW-0479">Metal-binding</keyword>
<feature type="domain" description="Alpha-D-phosphohexomutase alpha/beta/alpha" evidence="4">
    <location>
        <begin position="1"/>
        <end position="74"/>
    </location>
</feature>
<dbReference type="SUPFAM" id="SSF53738">
    <property type="entry name" value="Phosphoglucomutase, first 3 domains"/>
    <property type="match status" value="1"/>
</dbReference>
<keyword evidence="2" id="KW-0460">Magnesium</keyword>
<organism evidence="5 6">
    <name type="scientific">Bartonella doshiae</name>
    <dbReference type="NCBI Taxonomy" id="33044"/>
    <lineage>
        <taxon>Bacteria</taxon>
        <taxon>Pseudomonadati</taxon>
        <taxon>Pseudomonadota</taxon>
        <taxon>Alphaproteobacteria</taxon>
        <taxon>Hyphomicrobiales</taxon>
        <taxon>Bartonellaceae</taxon>
        <taxon>Bartonella</taxon>
    </lineage>
</organism>
<dbReference type="GO" id="GO:0005829">
    <property type="term" value="C:cytosol"/>
    <property type="evidence" value="ECO:0007669"/>
    <property type="project" value="TreeGrafter"/>
</dbReference>
<evidence type="ECO:0000313" key="6">
    <source>
        <dbReference type="Proteomes" id="UP000254950"/>
    </source>
</evidence>
<dbReference type="EMBL" id="UFTF01000001">
    <property type="protein sequence ID" value="SUV45460.1"/>
    <property type="molecule type" value="Genomic_DNA"/>
</dbReference>
<evidence type="ECO:0000256" key="1">
    <source>
        <dbReference type="ARBA" id="ARBA00022723"/>
    </source>
</evidence>
<dbReference type="EC" id="5.4.2.2" evidence="5"/>
<evidence type="ECO:0000256" key="3">
    <source>
        <dbReference type="ARBA" id="ARBA00023235"/>
    </source>
</evidence>
<gene>
    <name evidence="5" type="primary">pgm_2</name>
    <name evidence="5" type="ORF">NCTC12862_01198</name>
</gene>
<dbReference type="PRINTS" id="PR00509">
    <property type="entry name" value="PGMPMM"/>
</dbReference>
<dbReference type="InterPro" id="IPR005841">
    <property type="entry name" value="Alpha-D-phosphohexomutase_SF"/>
</dbReference>
<evidence type="ECO:0000256" key="2">
    <source>
        <dbReference type="ARBA" id="ARBA00022842"/>
    </source>
</evidence>
<accession>A0A380ZFY9</accession>
<dbReference type="AlphaFoldDB" id="A0A380ZFY9"/>
<dbReference type="PANTHER" id="PTHR22573">
    <property type="entry name" value="PHOSPHOHEXOMUTASE FAMILY MEMBER"/>
    <property type="match status" value="1"/>
</dbReference>
<dbReference type="InterPro" id="IPR016055">
    <property type="entry name" value="A-D-PHexomutase_a/b/a-I/II/III"/>
</dbReference>
<proteinExistence type="predicted"/>
<dbReference type="InterPro" id="IPR045244">
    <property type="entry name" value="PGM"/>
</dbReference>